<reference evidence="8" key="1">
    <citation type="submission" date="2019-11" db="EMBL/GenBank/DDBJ databases">
        <authorList>
            <person name="Feng L."/>
        </authorList>
    </citation>
    <scope>NUCLEOTIDE SEQUENCE</scope>
    <source>
        <strain evidence="8">AodontolyticusLFYP35</strain>
    </source>
</reference>
<name>A0A6N2RP35_9ACTO</name>
<dbReference type="InterPro" id="IPR001434">
    <property type="entry name" value="OmcB-like_DUF11"/>
</dbReference>
<keyword evidence="3" id="KW-0732">Signal</keyword>
<feature type="compositionally biased region" description="Polar residues" evidence="4">
    <location>
        <begin position="1235"/>
        <end position="1249"/>
    </location>
</feature>
<feature type="domain" description="DUF11" evidence="6">
    <location>
        <begin position="539"/>
        <end position="656"/>
    </location>
</feature>
<dbReference type="EMBL" id="CACRSM010000002">
    <property type="protein sequence ID" value="VYS82069.1"/>
    <property type="molecule type" value="Genomic_DNA"/>
</dbReference>
<feature type="domain" description="SD-repeat containing protein B" evidence="7">
    <location>
        <begin position="1050"/>
        <end position="1132"/>
    </location>
</feature>
<feature type="domain" description="DUF11" evidence="6">
    <location>
        <begin position="191"/>
        <end position="322"/>
    </location>
</feature>
<evidence type="ECO:0000259" key="7">
    <source>
        <dbReference type="Pfam" id="PF17210"/>
    </source>
</evidence>
<dbReference type="PANTHER" id="PTHR23303">
    <property type="entry name" value="CARBOXYPEPTIDASE REGULATORY REGION-CONTAINING"/>
    <property type="match status" value="1"/>
</dbReference>
<evidence type="ECO:0000256" key="1">
    <source>
        <dbReference type="ARBA" id="ARBA00004613"/>
    </source>
</evidence>
<feature type="domain" description="SD-repeat containing protein B" evidence="7">
    <location>
        <begin position="1264"/>
        <end position="1347"/>
    </location>
</feature>
<keyword evidence="5" id="KW-0472">Membrane</keyword>
<protein>
    <submittedName>
        <fullName evidence="8">Serine-aspartate repeat-containing protein D</fullName>
    </submittedName>
</protein>
<dbReference type="InterPro" id="IPR051417">
    <property type="entry name" value="SDr/BOS_complex"/>
</dbReference>
<organism evidence="8">
    <name type="scientific">Schaalia odontolytica</name>
    <dbReference type="NCBI Taxonomy" id="1660"/>
    <lineage>
        <taxon>Bacteria</taxon>
        <taxon>Bacillati</taxon>
        <taxon>Actinomycetota</taxon>
        <taxon>Actinomycetes</taxon>
        <taxon>Actinomycetales</taxon>
        <taxon>Actinomycetaceae</taxon>
        <taxon>Schaalia</taxon>
    </lineage>
</organism>
<dbReference type="Gene3D" id="2.60.40.1170">
    <property type="entry name" value="Mu homology domain, subdomain B"/>
    <property type="match status" value="1"/>
</dbReference>
<feature type="domain" description="SD-repeat containing protein B" evidence="7">
    <location>
        <begin position="1373"/>
        <end position="1457"/>
    </location>
</feature>
<dbReference type="InterPro" id="IPR013783">
    <property type="entry name" value="Ig-like_fold"/>
</dbReference>
<feature type="domain" description="DUF11" evidence="6">
    <location>
        <begin position="903"/>
        <end position="1041"/>
    </location>
</feature>
<feature type="region of interest" description="Disordered" evidence="4">
    <location>
        <begin position="1225"/>
        <end position="1249"/>
    </location>
</feature>
<feature type="domain" description="SD-repeat containing protein B" evidence="7">
    <location>
        <begin position="1158"/>
        <end position="1240"/>
    </location>
</feature>
<dbReference type="InterPro" id="IPR047589">
    <property type="entry name" value="DUF11_rpt"/>
</dbReference>
<accession>A0A6N2RP35</accession>
<evidence type="ECO:0000256" key="2">
    <source>
        <dbReference type="ARBA" id="ARBA00022525"/>
    </source>
</evidence>
<evidence type="ECO:0000256" key="3">
    <source>
        <dbReference type="ARBA" id="ARBA00022729"/>
    </source>
</evidence>
<evidence type="ECO:0000256" key="4">
    <source>
        <dbReference type="SAM" id="MobiDB-lite"/>
    </source>
</evidence>
<evidence type="ECO:0000313" key="8">
    <source>
        <dbReference type="EMBL" id="VYS82069.1"/>
    </source>
</evidence>
<keyword evidence="5" id="KW-1133">Transmembrane helix</keyword>
<feature type="region of interest" description="Disordered" evidence="4">
    <location>
        <begin position="1482"/>
        <end position="1501"/>
    </location>
</feature>
<dbReference type="GO" id="GO:0005576">
    <property type="term" value="C:extracellular region"/>
    <property type="evidence" value="ECO:0007669"/>
    <property type="project" value="UniProtKB-SubCell"/>
</dbReference>
<comment type="subcellular location">
    <subcellularLocation>
        <location evidence="1">Secreted</location>
    </subcellularLocation>
</comment>
<dbReference type="InterPro" id="IPR033764">
    <property type="entry name" value="Sdr_B"/>
</dbReference>
<dbReference type="Pfam" id="PF01345">
    <property type="entry name" value="DUF11"/>
    <property type="match status" value="3"/>
</dbReference>
<proteinExistence type="predicted"/>
<evidence type="ECO:0000259" key="6">
    <source>
        <dbReference type="Pfam" id="PF01345"/>
    </source>
</evidence>
<keyword evidence="5" id="KW-0812">Transmembrane</keyword>
<dbReference type="GO" id="GO:0005975">
    <property type="term" value="P:carbohydrate metabolic process"/>
    <property type="evidence" value="ECO:0007669"/>
    <property type="project" value="UniProtKB-ARBA"/>
</dbReference>
<keyword evidence="2" id="KW-0964">Secreted</keyword>
<feature type="region of interest" description="Disordered" evidence="4">
    <location>
        <begin position="1334"/>
        <end position="1356"/>
    </location>
</feature>
<feature type="compositionally biased region" description="Pro residues" evidence="4">
    <location>
        <begin position="1485"/>
        <end position="1495"/>
    </location>
</feature>
<sequence>MQNVGSRSLWRRAGQMLSILIVATLVVFGLGNTPSRAATPVLNVSITPEKTSYNSGDTQKYTVSWSCTSVTEDCVDSVIKVRIPHAVNQSGDAVDKAVAANLAATAASGTPAVSASLTQGTATTDAYVTYNMGRIPAGNSYQAVITFEMPNSYTPDQSTVSPEVSFTSGETTVTDDTKVTNHAETTLGLTKKKPTAIGPKGSNVTYSLTPTISSGTLGPNRGKLAMTNVKLVDKLPSCATYVSTTSQGSTDGSEFTGVEPTYDAATHSLTWNLGTLRPNVVDLQLNVTLNYPTSCADNTVTNTATVTGSPYGDPTKTNSADSSVSHDFADKVTYGGTFSKNALQQFKRGQNGMWLYWYNNTSNMPVVLEYTDYLSCALTSPTDGSTDCANPLMFARGAELNTTSPVEFTYWTNKGNTGTQTLTASKKFDASGLASDEYITKFHYKQTLSPSESGRFIVQGQINAKTPTTEAGADYVRADTNSNAWKAGTDPSWVRVQNCVTDLSMKSEDGAHTIGIPADNLCDILLLETSRPSYYNAKSTIANSQATPGQEVTFSIVANNRTMSAPAQPIIADLLPCGMTYVENSVAGGPKGYTATVDSSRWVTDASGCSRQLVTITWPGFKGVDATSVTLRGLVTNKMKPGTYTNQAFISPAEREYQNADPCFYSGTTDIYDINANGSVTDKVCPVTSGMSVNELAAAGVVLESLGSVPGSVYMKYNDGTSLIRQGENGTFRITPTNTGNANLSDMTVYGTLPHVGDTAVRTSASRGSEWAPIMTGPIQVQPGDGIDPSQVTIEYSTSYNPCRGEVMERGKSKADAPAGCDNNWTSNPSSWSDVKSYRIYINGKTNPIEGGASIPLIVPIKAPDNANGVAYESVAVAATQASSNQAVFPSEPFKVAIASAFDVALNKTVSSDASALSPGDEVTFRVDAANTGQGLSANTKVSEKLPDGVTFVKSESFMCPTGYVSGTPDACEAGDPAGTYDAATGVWTIGDLTAGSHASLYVTVRLNDGTDGKSITNNVEFKDLPPYDVNLNNNKASTTITVKHRLSGKVYFDKNDSSSYTAGEEGFNGVTVNLVNEAGAVVATTTTDADGNYSFTGLNAGTYTVKVVKDGELANLTQTEDPDGTKDNASGAITLNTDNPVRENVNFGYVKKHTISGNIYLDENRDKTKNGDDINLSGVTVTLVDGSGNVVATTTTDASGNYNFPGLSDGTYTVKVDTTGKLAGLEQTEDPSGAKNSQSTPITFTRNDPDVTNVNFGYAKDYSIAGNVYRDSNRSESKDATETVFQGVTVNLVDASGNVVATTTTDADGNYSFSKLPAGDYTVKVVKDGAIKDMDQTEDPDGTKDNASGKISIGADNPTQTGVNFGYVPDYSISGTIFRDEARNGVKDPSDPRFPSVKVTLLDENGNVVETTTTDSNGAYKFSHLPAGKYRVKVDTTGVLNGLEQTFDPDTLKDSQSELIELGKSNPTVENVDFGYMEKEVPAAPQPPKQPNPKTPGSKLARTGVEAGVLSVGLAALIAGGALLALRRRGRIS</sequence>
<feature type="transmembrane region" description="Helical" evidence="5">
    <location>
        <begin position="1508"/>
        <end position="1527"/>
    </location>
</feature>
<dbReference type="Pfam" id="PF17210">
    <property type="entry name" value="SdrD_B"/>
    <property type="match status" value="4"/>
</dbReference>
<dbReference type="SUPFAM" id="SSF117074">
    <property type="entry name" value="Hypothetical protein PA1324"/>
    <property type="match status" value="4"/>
</dbReference>
<evidence type="ECO:0000256" key="5">
    <source>
        <dbReference type="SAM" id="Phobius"/>
    </source>
</evidence>
<dbReference type="NCBIfam" id="TIGR01451">
    <property type="entry name" value="B_ant_repeat"/>
    <property type="match status" value="2"/>
</dbReference>
<dbReference type="Gene3D" id="2.60.40.10">
    <property type="entry name" value="Immunoglobulins"/>
    <property type="match status" value="4"/>
</dbReference>
<gene>
    <name evidence="8" type="primary">sdrD_1</name>
    <name evidence="8" type="ORF">AOLFYP35_00431</name>
</gene>